<evidence type="ECO:0000313" key="1">
    <source>
        <dbReference type="EMBL" id="SMF99969.1"/>
    </source>
</evidence>
<proteinExistence type="predicted"/>
<reference evidence="1 2" key="1">
    <citation type="submission" date="2017-04" db="EMBL/GenBank/DDBJ databases">
        <authorList>
            <person name="Afonso C.L."/>
            <person name="Miller P.J."/>
            <person name="Scott M.A."/>
            <person name="Spackman E."/>
            <person name="Goraichik I."/>
            <person name="Dimitrov K.M."/>
            <person name="Suarez D.L."/>
            <person name="Swayne D.E."/>
        </authorList>
    </citation>
    <scope>NUCLEOTIDE SEQUENCE [LARGE SCALE GENOMIC DNA]</scope>
    <source>
        <strain evidence="1">LMG 28154</strain>
    </source>
</reference>
<dbReference type="AlphaFoldDB" id="A0A238H3W5"/>
<dbReference type="Proteomes" id="UP000198460">
    <property type="component" value="Unassembled WGS sequence"/>
</dbReference>
<organism evidence="1 2">
    <name type="scientific">Burkholderia singularis</name>
    <dbReference type="NCBI Taxonomy" id="1503053"/>
    <lineage>
        <taxon>Bacteria</taxon>
        <taxon>Pseudomonadati</taxon>
        <taxon>Pseudomonadota</taxon>
        <taxon>Betaproteobacteria</taxon>
        <taxon>Burkholderiales</taxon>
        <taxon>Burkholderiaceae</taxon>
        <taxon>Burkholderia</taxon>
        <taxon>pseudomallei group</taxon>
    </lineage>
</organism>
<name>A0A238H3W5_9BURK</name>
<dbReference type="EMBL" id="FXAN01000047">
    <property type="protein sequence ID" value="SMF99969.1"/>
    <property type="molecule type" value="Genomic_DNA"/>
</dbReference>
<gene>
    <name evidence="1" type="ORF">BSIN_3158</name>
</gene>
<accession>A0A238H3W5</accession>
<protein>
    <submittedName>
        <fullName evidence="1">Uncharacterized protein</fullName>
    </submittedName>
</protein>
<sequence length="37" mass="4278">MFYYWLRISVSSADFEECTTAIFTDMLACTVAISFIM</sequence>
<evidence type="ECO:0000313" key="2">
    <source>
        <dbReference type="Proteomes" id="UP000198460"/>
    </source>
</evidence>